<sequence length="100" mass="11677">MKKSAKTKQIEEQYEVPKKLDYSTVPKAIEEAIKHRPYEIEKDVNLSWDGKQFMIRIPLEISTEMGITKENKGEFKVRFKLVKGSPNSDEITKVTMELMK</sequence>
<evidence type="ECO:0000313" key="1">
    <source>
        <dbReference type="EMBL" id="AKB34784.1"/>
    </source>
</evidence>
<dbReference type="KEGG" id="msj:MSSAC_0194"/>
<accession>A0A0E3PK89</accession>
<dbReference type="HOGENOM" id="CLU_2299382_0_0_2"/>
<gene>
    <name evidence="1" type="ORF">MSSAC_0194</name>
</gene>
<organism evidence="1 2">
    <name type="scientific">Methanosarcina siciliae C2J</name>
    <dbReference type="NCBI Taxonomy" id="1434118"/>
    <lineage>
        <taxon>Archaea</taxon>
        <taxon>Methanobacteriati</taxon>
        <taxon>Methanobacteriota</taxon>
        <taxon>Stenosarchaea group</taxon>
        <taxon>Methanomicrobia</taxon>
        <taxon>Methanosarcinales</taxon>
        <taxon>Methanosarcinaceae</taxon>
        <taxon>Methanosarcina</taxon>
    </lineage>
</organism>
<dbReference type="PATRIC" id="fig|1434118.4.peg.265"/>
<dbReference type="EMBL" id="CP009508">
    <property type="protein sequence ID" value="AKB34784.1"/>
    <property type="molecule type" value="Genomic_DNA"/>
</dbReference>
<evidence type="ECO:0000313" key="2">
    <source>
        <dbReference type="Proteomes" id="UP000033123"/>
    </source>
</evidence>
<name>A0A0E3PK89_9EURY</name>
<reference evidence="1 2" key="1">
    <citation type="submission" date="2014-07" db="EMBL/GenBank/DDBJ databases">
        <title>Methanogenic archaea and the global carbon cycle.</title>
        <authorList>
            <person name="Henriksen J.R."/>
            <person name="Luke J."/>
            <person name="Reinhart S."/>
            <person name="Benedict M.N."/>
            <person name="Youngblut N.D."/>
            <person name="Metcalf M.E."/>
            <person name="Whitaker R.J."/>
            <person name="Metcalf W.W."/>
        </authorList>
    </citation>
    <scope>NUCLEOTIDE SEQUENCE [LARGE SCALE GENOMIC DNA]</scope>
    <source>
        <strain evidence="1 2">C2J</strain>
    </source>
</reference>
<dbReference type="RefSeq" id="WP_048179086.1">
    <property type="nucleotide sequence ID" value="NZ_CP009508.1"/>
</dbReference>
<protein>
    <submittedName>
        <fullName evidence="1">Uncharacterized protein</fullName>
    </submittedName>
</protein>
<dbReference type="AlphaFoldDB" id="A0A0E3PK89"/>
<proteinExistence type="predicted"/>
<dbReference type="GeneID" id="24869739"/>
<dbReference type="Proteomes" id="UP000033123">
    <property type="component" value="Chromosome"/>
</dbReference>